<proteinExistence type="predicted"/>
<dbReference type="Proteomes" id="UP001642409">
    <property type="component" value="Unassembled WGS sequence"/>
</dbReference>
<dbReference type="PANTHER" id="PTHR44167:SF30">
    <property type="entry name" value="PHOSPHORYLASE KINASE"/>
    <property type="match status" value="1"/>
</dbReference>
<dbReference type="EMBL" id="CAXDID020000352">
    <property type="protein sequence ID" value="CAL6081323.1"/>
    <property type="molecule type" value="Genomic_DNA"/>
</dbReference>
<reference evidence="2" key="1">
    <citation type="submission" date="2023-06" db="EMBL/GenBank/DDBJ databases">
        <authorList>
            <person name="Kurt Z."/>
        </authorList>
    </citation>
    <scope>NUCLEOTIDE SEQUENCE</scope>
</reference>
<evidence type="ECO:0000313" key="2">
    <source>
        <dbReference type="EMBL" id="CAI9915755.1"/>
    </source>
</evidence>
<dbReference type="PANTHER" id="PTHR44167">
    <property type="entry name" value="OVARIAN-SPECIFIC SERINE/THREONINE-PROTEIN KINASE LOK-RELATED"/>
    <property type="match status" value="1"/>
</dbReference>
<feature type="domain" description="Protein kinase" evidence="1">
    <location>
        <begin position="18"/>
        <end position="281"/>
    </location>
</feature>
<dbReference type="GO" id="GO:0005524">
    <property type="term" value="F:ATP binding"/>
    <property type="evidence" value="ECO:0007669"/>
    <property type="project" value="InterPro"/>
</dbReference>
<dbReference type="GO" id="GO:0005634">
    <property type="term" value="C:nucleus"/>
    <property type="evidence" value="ECO:0007669"/>
    <property type="project" value="TreeGrafter"/>
</dbReference>
<evidence type="ECO:0000313" key="4">
    <source>
        <dbReference type="Proteomes" id="UP001642409"/>
    </source>
</evidence>
<dbReference type="EMBL" id="CATOUU010000077">
    <property type="protein sequence ID" value="CAI9915755.1"/>
    <property type="molecule type" value="Genomic_DNA"/>
</dbReference>
<reference evidence="3 4" key="2">
    <citation type="submission" date="2024-07" db="EMBL/GenBank/DDBJ databases">
        <authorList>
            <person name="Akdeniz Z."/>
        </authorList>
    </citation>
    <scope>NUCLEOTIDE SEQUENCE [LARGE SCALE GENOMIC DNA]</scope>
</reference>
<dbReference type="InterPro" id="IPR000719">
    <property type="entry name" value="Prot_kinase_dom"/>
</dbReference>
<dbReference type="PROSITE" id="PS00108">
    <property type="entry name" value="PROTEIN_KINASE_ST"/>
    <property type="match status" value="1"/>
</dbReference>
<evidence type="ECO:0000259" key="1">
    <source>
        <dbReference type="PROSITE" id="PS50011"/>
    </source>
</evidence>
<protein>
    <submittedName>
        <fullName evidence="2">CAMK CAMKL</fullName>
    </submittedName>
    <submittedName>
        <fullName evidence="3">Kinase</fullName>
    </submittedName>
</protein>
<dbReference type="SMART" id="SM00220">
    <property type="entry name" value="S_TKc"/>
    <property type="match status" value="1"/>
</dbReference>
<gene>
    <name evidence="2" type="ORF">HINF_LOCUS3400</name>
    <name evidence="3" type="ORF">HINF_LOCUS60288</name>
</gene>
<dbReference type="InterPro" id="IPR011009">
    <property type="entry name" value="Kinase-like_dom_sf"/>
</dbReference>
<keyword evidence="3" id="KW-0808">Transferase</keyword>
<dbReference type="Gene3D" id="1.10.510.10">
    <property type="entry name" value="Transferase(Phosphotransferase) domain 1"/>
    <property type="match status" value="1"/>
</dbReference>
<dbReference type="AlphaFoldDB" id="A0AA86NAD1"/>
<dbReference type="GO" id="GO:0004674">
    <property type="term" value="F:protein serine/threonine kinase activity"/>
    <property type="evidence" value="ECO:0007669"/>
    <property type="project" value="TreeGrafter"/>
</dbReference>
<keyword evidence="3" id="KW-0418">Kinase</keyword>
<name>A0AA86NAD1_9EUKA</name>
<comment type="caution">
    <text evidence="2">The sequence shown here is derived from an EMBL/GenBank/DDBJ whole genome shotgun (WGS) entry which is preliminary data.</text>
</comment>
<accession>A0AA86NAD1</accession>
<organism evidence="2">
    <name type="scientific">Hexamita inflata</name>
    <dbReference type="NCBI Taxonomy" id="28002"/>
    <lineage>
        <taxon>Eukaryota</taxon>
        <taxon>Metamonada</taxon>
        <taxon>Diplomonadida</taxon>
        <taxon>Hexamitidae</taxon>
        <taxon>Hexamitinae</taxon>
        <taxon>Hexamita</taxon>
    </lineage>
</organism>
<dbReference type="InterPro" id="IPR008271">
    <property type="entry name" value="Ser/Thr_kinase_AS"/>
</dbReference>
<dbReference type="GO" id="GO:0044773">
    <property type="term" value="P:mitotic DNA damage checkpoint signaling"/>
    <property type="evidence" value="ECO:0007669"/>
    <property type="project" value="TreeGrafter"/>
</dbReference>
<dbReference type="SUPFAM" id="SSF56112">
    <property type="entry name" value="Protein kinase-like (PK-like)"/>
    <property type="match status" value="1"/>
</dbReference>
<dbReference type="Pfam" id="PF00069">
    <property type="entry name" value="Pkinase"/>
    <property type="match status" value="1"/>
</dbReference>
<evidence type="ECO:0000313" key="3">
    <source>
        <dbReference type="EMBL" id="CAL6081323.1"/>
    </source>
</evidence>
<dbReference type="PROSITE" id="PS50011">
    <property type="entry name" value="PROTEIN_KINASE_DOM"/>
    <property type="match status" value="1"/>
</dbReference>
<keyword evidence="4" id="KW-1185">Reference proteome</keyword>
<sequence>MSLTITLNRQNQIFLNNYQLIKYIQSGRHTITFQAIFNQQIVCIQCLKHSFDQRIKFHQILKSIPEIPRLIECLQICDIKYQIGNQHHFDGCLKQIKINQIFLVTEWIDTTDLEQYSKNLSSQQILDLMYQILVILQKMHQFNVFHLDLKPENILIDKRGKPHLIDLGSCQFGETIQTENKLLSNKQKQVSYPFSTETFSPHRSCDNQYLADKYDIYQLGCTLYYLLTGNYQKAPLPRFSEQSKRLYDRFGENVQDLLCGMLKQCQELRYSLQQLLQHPAFTNSSITAFRISHISSIRKKLHQFHNYSRCYSALSWDHVPKKPTTQDDSSIINRIVQNPFNNKLVQNICYQHEITDTKYQINELHTFALNHICLNLNLDQKKLKTLKIQHFCCESSDSDFIPFKFQNENGEIILRQKMKRQKQIFHEISTANESNLQIFKSEIMCESQYPNSDIVLFDD</sequence>